<protein>
    <recommendedName>
        <fullName evidence="4">DUF805 domain-containing protein</fullName>
    </recommendedName>
</protein>
<proteinExistence type="predicted"/>
<keyword evidence="1" id="KW-1133">Transmembrane helix</keyword>
<reference evidence="3" key="1">
    <citation type="journal article" date="2019" name="Int. J. Syst. Evol. Microbiol.">
        <title>The Global Catalogue of Microorganisms (GCM) 10K type strain sequencing project: providing services to taxonomists for standard genome sequencing and annotation.</title>
        <authorList>
            <consortium name="The Broad Institute Genomics Platform"/>
            <consortium name="The Broad Institute Genome Sequencing Center for Infectious Disease"/>
            <person name="Wu L."/>
            <person name="Ma J."/>
        </authorList>
    </citation>
    <scope>NUCLEOTIDE SEQUENCE [LARGE SCALE GENOMIC DNA]</scope>
    <source>
        <strain evidence="3">NBRC 103166</strain>
    </source>
</reference>
<dbReference type="Pfam" id="PF05656">
    <property type="entry name" value="DUF805"/>
    <property type="match status" value="1"/>
</dbReference>
<sequence>MNWYIRVLQKYSVFYSRARRKEYWMFFLFNMLIAISVIAGVVGGLLGVGAFLSDSVGGDLHPSTAYSFCCSRNQKIA</sequence>
<keyword evidence="1" id="KW-0472">Membrane</keyword>
<name>A0ABQ6E371_9GAMM</name>
<comment type="caution">
    <text evidence="2">The sequence shown here is derived from an EMBL/GenBank/DDBJ whole genome shotgun (WGS) entry which is preliminary data.</text>
</comment>
<accession>A0ABQ6E371</accession>
<feature type="transmembrane region" description="Helical" evidence="1">
    <location>
        <begin position="23"/>
        <end position="52"/>
    </location>
</feature>
<keyword evidence="3" id="KW-1185">Reference proteome</keyword>
<evidence type="ECO:0000313" key="2">
    <source>
        <dbReference type="EMBL" id="GLS91832.1"/>
    </source>
</evidence>
<evidence type="ECO:0000256" key="1">
    <source>
        <dbReference type="SAM" id="Phobius"/>
    </source>
</evidence>
<organism evidence="2 3">
    <name type="scientific">Psychromonas marina</name>
    <dbReference type="NCBI Taxonomy" id="88364"/>
    <lineage>
        <taxon>Bacteria</taxon>
        <taxon>Pseudomonadati</taxon>
        <taxon>Pseudomonadota</taxon>
        <taxon>Gammaproteobacteria</taxon>
        <taxon>Alteromonadales</taxon>
        <taxon>Psychromonadaceae</taxon>
        <taxon>Psychromonas</taxon>
    </lineage>
</organism>
<evidence type="ECO:0008006" key="4">
    <source>
        <dbReference type="Google" id="ProtNLM"/>
    </source>
</evidence>
<dbReference type="Proteomes" id="UP001157353">
    <property type="component" value="Unassembled WGS sequence"/>
</dbReference>
<dbReference type="InterPro" id="IPR008523">
    <property type="entry name" value="DUF805"/>
</dbReference>
<gene>
    <name evidence="2" type="ORF">GCM10007916_29020</name>
</gene>
<dbReference type="EMBL" id="BSPQ01000015">
    <property type="protein sequence ID" value="GLS91832.1"/>
    <property type="molecule type" value="Genomic_DNA"/>
</dbReference>
<keyword evidence="1" id="KW-0812">Transmembrane</keyword>
<evidence type="ECO:0000313" key="3">
    <source>
        <dbReference type="Proteomes" id="UP001157353"/>
    </source>
</evidence>